<dbReference type="EMBL" id="CP052757">
    <property type="protein sequence ID" value="QJW35979.1"/>
    <property type="molecule type" value="Genomic_DNA"/>
</dbReference>
<dbReference type="SUPFAM" id="SSF53448">
    <property type="entry name" value="Nucleotide-diphospho-sugar transferases"/>
    <property type="match status" value="1"/>
</dbReference>
<keyword evidence="3" id="KW-1185">Reference proteome</keyword>
<dbReference type="Proteomes" id="UP000451354">
    <property type="component" value="Chromosome"/>
</dbReference>
<gene>
    <name evidence="2" type="ORF">FIC82_006985</name>
</gene>
<feature type="domain" description="Glycosyltransferase 2-like" evidence="1">
    <location>
        <begin position="15"/>
        <end position="128"/>
    </location>
</feature>
<organism evidence="2 3">
    <name type="scientific">Cellulosimicrobium protaetiae</name>
    <dbReference type="NCBI Taxonomy" id="2587808"/>
    <lineage>
        <taxon>Bacteria</taxon>
        <taxon>Bacillati</taxon>
        <taxon>Actinomycetota</taxon>
        <taxon>Actinomycetes</taxon>
        <taxon>Micrococcales</taxon>
        <taxon>Promicromonosporaceae</taxon>
        <taxon>Cellulosimicrobium</taxon>
    </lineage>
</organism>
<protein>
    <submittedName>
        <fullName evidence="2">Glycosyltransferase</fullName>
    </submittedName>
</protein>
<accession>A0A6M5UH78</accession>
<keyword evidence="2" id="KW-0808">Transferase</keyword>
<proteinExistence type="predicted"/>
<evidence type="ECO:0000313" key="2">
    <source>
        <dbReference type="EMBL" id="QJW35979.1"/>
    </source>
</evidence>
<dbReference type="InterPro" id="IPR050834">
    <property type="entry name" value="Glycosyltransf_2"/>
</dbReference>
<dbReference type="AlphaFoldDB" id="A0A6M5UH78"/>
<dbReference type="Gene3D" id="3.90.550.10">
    <property type="entry name" value="Spore Coat Polysaccharide Biosynthesis Protein SpsA, Chain A"/>
    <property type="match status" value="1"/>
</dbReference>
<reference evidence="3" key="1">
    <citation type="journal article" date="2022" name="Int. J. Syst. Evol. Microbiol.">
        <title>Cellulosimicrobium protaetiae sp. nov., isolated from the gut of the larva of Protaetia brevitarsis seulensis.</title>
        <authorList>
            <person name="Le Han H."/>
            <person name="Nguyen T.T.H."/>
            <person name="Li Z."/>
            <person name="Shin N.R."/>
            <person name="Kim S.G."/>
        </authorList>
    </citation>
    <scope>NUCLEOTIDE SEQUENCE [LARGE SCALE GENOMIC DNA]</scope>
    <source>
        <strain evidence="3">BI34</strain>
    </source>
</reference>
<dbReference type="GO" id="GO:0016740">
    <property type="term" value="F:transferase activity"/>
    <property type="evidence" value="ECO:0007669"/>
    <property type="project" value="UniProtKB-KW"/>
</dbReference>
<evidence type="ECO:0000313" key="3">
    <source>
        <dbReference type="Proteomes" id="UP000451354"/>
    </source>
</evidence>
<dbReference type="OrthoDB" id="3180470at2"/>
<sequence>MEDAPRRADDLPRVTVIIPVYNDVERLRLCLDALAQQDYPADRLDVVVVDNASTVDLRPALPDDDRFVMVRELRKGSYAARNAGLEVATGEVLAFTDADCRPWRDWLSTAVAMLKAPGAPDAVGGRIRLVFRDGPEPTTGPELYESVHGFDQERFVTTFHFAATANLVATSEAVRGVGGFDPALQSGGDDDFGHRLAASGRRLAYAPDAVVDHPSRPSWSELTTKSVRIAKGMADLSASGPLREAGRAAVGELRAGTSVWLTIWRKPWPTTPRGRAGYAAALSWVSVIRLATWTPRLVRRSLRRG</sequence>
<dbReference type="Pfam" id="PF00535">
    <property type="entry name" value="Glycos_transf_2"/>
    <property type="match status" value="1"/>
</dbReference>
<dbReference type="PANTHER" id="PTHR43685">
    <property type="entry name" value="GLYCOSYLTRANSFERASE"/>
    <property type="match status" value="1"/>
</dbReference>
<dbReference type="RefSeq" id="WP_154798057.1">
    <property type="nucleotide sequence ID" value="NZ_CP052757.1"/>
</dbReference>
<evidence type="ECO:0000259" key="1">
    <source>
        <dbReference type="Pfam" id="PF00535"/>
    </source>
</evidence>
<name>A0A6M5UH78_9MICO</name>
<dbReference type="InterPro" id="IPR001173">
    <property type="entry name" value="Glyco_trans_2-like"/>
</dbReference>
<dbReference type="KEGG" id="cprt:FIC82_006985"/>
<dbReference type="PANTHER" id="PTHR43685:SF2">
    <property type="entry name" value="GLYCOSYLTRANSFERASE 2-LIKE DOMAIN-CONTAINING PROTEIN"/>
    <property type="match status" value="1"/>
</dbReference>
<dbReference type="InterPro" id="IPR029044">
    <property type="entry name" value="Nucleotide-diphossugar_trans"/>
</dbReference>